<dbReference type="InterPro" id="IPR002575">
    <property type="entry name" value="Aminoglycoside_PTrfase"/>
</dbReference>
<evidence type="ECO:0000256" key="8">
    <source>
        <dbReference type="ARBA" id="ARBA00040505"/>
    </source>
</evidence>
<keyword evidence="2" id="KW-0963">Cytoplasm</keyword>
<evidence type="ECO:0000256" key="5">
    <source>
        <dbReference type="ARBA" id="ARBA00036820"/>
    </source>
</evidence>
<evidence type="ECO:0000256" key="3">
    <source>
        <dbReference type="ARBA" id="ARBA00022679"/>
    </source>
</evidence>
<dbReference type="Pfam" id="PF01636">
    <property type="entry name" value="APH"/>
    <property type="match status" value="1"/>
</dbReference>
<evidence type="ECO:0000256" key="6">
    <source>
        <dbReference type="ARBA" id="ARBA00037368"/>
    </source>
</evidence>
<organism evidence="10 11">
    <name type="scientific">Novosphingobium hassiacum</name>
    <dbReference type="NCBI Taxonomy" id="173676"/>
    <lineage>
        <taxon>Bacteria</taxon>
        <taxon>Pseudomonadati</taxon>
        <taxon>Pseudomonadota</taxon>
        <taxon>Alphaproteobacteria</taxon>
        <taxon>Sphingomonadales</taxon>
        <taxon>Sphingomonadaceae</taxon>
        <taxon>Novosphingobium</taxon>
    </lineage>
</organism>
<dbReference type="Proteomes" id="UP000562395">
    <property type="component" value="Unassembled WGS sequence"/>
</dbReference>
<proteinExistence type="predicted"/>
<keyword evidence="4 10" id="KW-0418">Kinase</keyword>
<keyword evidence="3" id="KW-0808">Transferase</keyword>
<evidence type="ECO:0000256" key="1">
    <source>
        <dbReference type="ARBA" id="ARBA00004496"/>
    </source>
</evidence>
<feature type="domain" description="Aminoglycoside phosphotransferase" evidence="9">
    <location>
        <begin position="52"/>
        <end position="284"/>
    </location>
</feature>
<dbReference type="Gene3D" id="3.90.1200.10">
    <property type="match status" value="1"/>
</dbReference>
<dbReference type="PANTHER" id="PTHR21064:SF1">
    <property type="entry name" value="HYDROXYLYSINE KINASE"/>
    <property type="match status" value="1"/>
</dbReference>
<gene>
    <name evidence="10" type="ORF">GGQ88_002839</name>
</gene>
<dbReference type="SUPFAM" id="SSF56112">
    <property type="entry name" value="Protein kinase-like (PK-like)"/>
    <property type="match status" value="1"/>
</dbReference>
<evidence type="ECO:0000256" key="7">
    <source>
        <dbReference type="ARBA" id="ARBA00038873"/>
    </source>
</evidence>
<comment type="function">
    <text evidence="6">Catalyzes the GTP-dependent phosphorylation of 5-hydroxy-L-lysine.</text>
</comment>
<sequence>MTAQARSPAATKADTRAYYQAAADQLAMLPDASDPVSSALLLRQHYGAAGTLTALSSEVEQTFDAKLDDGQRLILKTSSRPEALGSFLFQSAVLDGLQGVDGVLAPKPIRTLSDRLIFEHEDTCGYLQTRMDGTPLHQAPCTPALMHEVGASLARLNHAMSNIQPPAARRPMLWNVACWTSLAELERFLPQDETARLVHCAMDDYACRIVPQAANLAWQITHNDPSPFNVIDTGNGIGFIDFGDGGWNPRVQDLAIAAGHFVKDPASRLGGAEHVIAGYASVAPLSSLEASLLPGLIRARQSALVLINTWRAHLFPDAAPYIMKNVARAEQGLAVLASLDHPAGEAAVRAAASLDPS</sequence>
<dbReference type="EMBL" id="JACICY010000007">
    <property type="protein sequence ID" value="MBB3861551.1"/>
    <property type="molecule type" value="Genomic_DNA"/>
</dbReference>
<dbReference type="AlphaFoldDB" id="A0A7W5ZXZ1"/>
<evidence type="ECO:0000313" key="11">
    <source>
        <dbReference type="Proteomes" id="UP000562395"/>
    </source>
</evidence>
<keyword evidence="11" id="KW-1185">Reference proteome</keyword>
<comment type="caution">
    <text evidence="10">The sequence shown here is derived from an EMBL/GenBank/DDBJ whole genome shotgun (WGS) entry which is preliminary data.</text>
</comment>
<accession>A0A7W5ZXZ1</accession>
<reference evidence="10 11" key="1">
    <citation type="submission" date="2020-08" db="EMBL/GenBank/DDBJ databases">
        <title>Genomic Encyclopedia of Type Strains, Phase IV (KMG-IV): sequencing the most valuable type-strain genomes for metagenomic binning, comparative biology and taxonomic classification.</title>
        <authorList>
            <person name="Goeker M."/>
        </authorList>
    </citation>
    <scope>NUCLEOTIDE SEQUENCE [LARGE SCALE GENOMIC DNA]</scope>
    <source>
        <strain evidence="10 11">DSM 14552</strain>
    </source>
</reference>
<evidence type="ECO:0000259" key="9">
    <source>
        <dbReference type="Pfam" id="PF01636"/>
    </source>
</evidence>
<evidence type="ECO:0000256" key="2">
    <source>
        <dbReference type="ARBA" id="ARBA00022490"/>
    </source>
</evidence>
<dbReference type="RefSeq" id="WP_343057219.1">
    <property type="nucleotide sequence ID" value="NZ_JACICY010000007.1"/>
</dbReference>
<evidence type="ECO:0000313" key="10">
    <source>
        <dbReference type="EMBL" id="MBB3861551.1"/>
    </source>
</evidence>
<name>A0A7W5ZXZ1_9SPHN</name>
<protein>
    <recommendedName>
        <fullName evidence="8">Hydroxylysine kinase</fullName>
        <ecNumber evidence="7">2.7.1.81</ecNumber>
    </recommendedName>
</protein>
<dbReference type="EC" id="2.7.1.81" evidence="7"/>
<dbReference type="GO" id="GO:0005737">
    <property type="term" value="C:cytoplasm"/>
    <property type="evidence" value="ECO:0007669"/>
    <property type="project" value="UniProtKB-SubCell"/>
</dbReference>
<dbReference type="InterPro" id="IPR050249">
    <property type="entry name" value="Pseudomonas-type_ThrB"/>
</dbReference>
<dbReference type="PANTHER" id="PTHR21064">
    <property type="entry name" value="AMINOGLYCOSIDE PHOSPHOTRANSFERASE DOMAIN-CONTAINING PROTEIN-RELATED"/>
    <property type="match status" value="1"/>
</dbReference>
<evidence type="ECO:0000256" key="4">
    <source>
        <dbReference type="ARBA" id="ARBA00022777"/>
    </source>
</evidence>
<comment type="catalytic activity">
    <reaction evidence="5">
        <text>(5R)-5-hydroxy-L-lysine + GTP = (5R)-5-phosphooxy-L-lysine + GDP + H(+)</text>
        <dbReference type="Rhea" id="RHEA:19049"/>
        <dbReference type="ChEBI" id="CHEBI:15378"/>
        <dbReference type="ChEBI" id="CHEBI:37565"/>
        <dbReference type="ChEBI" id="CHEBI:57882"/>
        <dbReference type="ChEBI" id="CHEBI:58189"/>
        <dbReference type="ChEBI" id="CHEBI:58357"/>
        <dbReference type="EC" id="2.7.1.81"/>
    </reaction>
</comment>
<dbReference type="GO" id="GO:0047992">
    <property type="term" value="F:hydroxylysine kinase activity"/>
    <property type="evidence" value="ECO:0007669"/>
    <property type="project" value="UniProtKB-EC"/>
</dbReference>
<dbReference type="InterPro" id="IPR011009">
    <property type="entry name" value="Kinase-like_dom_sf"/>
</dbReference>
<comment type="subcellular location">
    <subcellularLocation>
        <location evidence="1">Cytoplasm</location>
    </subcellularLocation>
</comment>